<keyword evidence="1" id="KW-0418">Kinase</keyword>
<dbReference type="EMBL" id="BKCJ011381668">
    <property type="protein sequence ID" value="GFD28021.1"/>
    <property type="molecule type" value="Genomic_DNA"/>
</dbReference>
<protein>
    <submittedName>
        <fullName evidence="1">Protein kinase-like domain, phloem protein 2-like protein</fullName>
    </submittedName>
</protein>
<reference evidence="1" key="1">
    <citation type="journal article" date="2019" name="Sci. Rep.">
        <title>Draft genome of Tanacetum cinerariifolium, the natural source of mosquito coil.</title>
        <authorList>
            <person name="Yamashiro T."/>
            <person name="Shiraishi A."/>
            <person name="Satake H."/>
            <person name="Nakayama K."/>
        </authorList>
    </citation>
    <scope>NUCLEOTIDE SEQUENCE</scope>
</reference>
<feature type="non-terminal residue" evidence="1">
    <location>
        <position position="1"/>
    </location>
</feature>
<name>A0A699V2A1_TANCI</name>
<accession>A0A699V2A1</accession>
<comment type="caution">
    <text evidence="1">The sequence shown here is derived from an EMBL/GenBank/DDBJ whole genome shotgun (WGS) entry which is preliminary data.</text>
</comment>
<sequence>EDYKIWEPKLPKDYKEIIQMSNCPEDYSTLKKEDLYKIFSKGILLQQDKLLVSFDGNGERNEMVSATMFSYKNSCRHAWKSLPDS</sequence>
<proteinExistence type="predicted"/>
<evidence type="ECO:0000313" key="1">
    <source>
        <dbReference type="EMBL" id="GFD28021.1"/>
    </source>
</evidence>
<feature type="non-terminal residue" evidence="1">
    <location>
        <position position="85"/>
    </location>
</feature>
<dbReference type="AlphaFoldDB" id="A0A699V2A1"/>
<keyword evidence="1" id="KW-0808">Transferase</keyword>
<gene>
    <name evidence="1" type="ORF">Tci_899990</name>
</gene>
<organism evidence="1">
    <name type="scientific">Tanacetum cinerariifolium</name>
    <name type="common">Dalmatian daisy</name>
    <name type="synonym">Chrysanthemum cinerariifolium</name>
    <dbReference type="NCBI Taxonomy" id="118510"/>
    <lineage>
        <taxon>Eukaryota</taxon>
        <taxon>Viridiplantae</taxon>
        <taxon>Streptophyta</taxon>
        <taxon>Embryophyta</taxon>
        <taxon>Tracheophyta</taxon>
        <taxon>Spermatophyta</taxon>
        <taxon>Magnoliopsida</taxon>
        <taxon>eudicotyledons</taxon>
        <taxon>Gunneridae</taxon>
        <taxon>Pentapetalae</taxon>
        <taxon>asterids</taxon>
        <taxon>campanulids</taxon>
        <taxon>Asterales</taxon>
        <taxon>Asteraceae</taxon>
        <taxon>Asteroideae</taxon>
        <taxon>Anthemideae</taxon>
        <taxon>Anthemidinae</taxon>
        <taxon>Tanacetum</taxon>
    </lineage>
</organism>
<dbReference type="GO" id="GO:0016301">
    <property type="term" value="F:kinase activity"/>
    <property type="evidence" value="ECO:0007669"/>
    <property type="project" value="UniProtKB-KW"/>
</dbReference>